<comment type="caution">
    <text evidence="1">The sequence shown here is derived from an EMBL/GenBank/DDBJ whole genome shotgun (WGS) entry which is preliminary data.</text>
</comment>
<dbReference type="OrthoDB" id="9849240at2"/>
<evidence type="ECO:0000313" key="1">
    <source>
        <dbReference type="EMBL" id="KEO81259.1"/>
    </source>
</evidence>
<protein>
    <submittedName>
        <fullName evidence="1">Uncharacterized protein</fullName>
    </submittedName>
</protein>
<gene>
    <name evidence="1" type="ORF">EL26_21905</name>
</gene>
<dbReference type="RefSeq" id="WP_038093797.1">
    <property type="nucleotide sequence ID" value="NZ_JMIR01000042.1"/>
</dbReference>
<dbReference type="Proteomes" id="UP000027931">
    <property type="component" value="Unassembled WGS sequence"/>
</dbReference>
<evidence type="ECO:0000313" key="2">
    <source>
        <dbReference type="Proteomes" id="UP000027931"/>
    </source>
</evidence>
<accession>A0A074LJI3</accession>
<keyword evidence="2" id="KW-1185">Reference proteome</keyword>
<proteinExistence type="predicted"/>
<sequence>MESKNFNQVTDLFLTMGYLEMEQEIAQGQNSWQGIKKLNQDFFSVVELVVFRHDPENVIQNSVVINRQHFLSVLESIE</sequence>
<dbReference type="EMBL" id="JMIR01000042">
    <property type="protein sequence ID" value="KEO81259.1"/>
    <property type="molecule type" value="Genomic_DNA"/>
</dbReference>
<name>A0A074LJI3_9BACL</name>
<dbReference type="AlphaFoldDB" id="A0A074LJI3"/>
<organism evidence="1 2">
    <name type="scientific">Tumebacillus flagellatus</name>
    <dbReference type="NCBI Taxonomy" id="1157490"/>
    <lineage>
        <taxon>Bacteria</taxon>
        <taxon>Bacillati</taxon>
        <taxon>Bacillota</taxon>
        <taxon>Bacilli</taxon>
        <taxon>Bacillales</taxon>
        <taxon>Alicyclobacillaceae</taxon>
        <taxon>Tumebacillus</taxon>
    </lineage>
</organism>
<reference evidence="1 2" key="1">
    <citation type="journal article" date="2013" name="Int. J. Syst. Evol. Microbiol.">
        <title>Tumebacillus flagellatus sp. nov., an alpha-amylase/pullulanase-producing bacterium isolated from cassava wastewater.</title>
        <authorList>
            <person name="Wang Q."/>
            <person name="Xie N."/>
            <person name="Qin Y."/>
            <person name="Shen N."/>
            <person name="Zhu J."/>
            <person name="Mi H."/>
            <person name="Huang R."/>
        </authorList>
    </citation>
    <scope>NUCLEOTIDE SEQUENCE [LARGE SCALE GENOMIC DNA]</scope>
    <source>
        <strain evidence="1 2">GST4</strain>
    </source>
</reference>